<dbReference type="Pfam" id="PF07714">
    <property type="entry name" value="PK_Tyr_Ser-Thr"/>
    <property type="match status" value="1"/>
</dbReference>
<dbReference type="SUPFAM" id="SSF56112">
    <property type="entry name" value="Protein kinase-like (PK-like)"/>
    <property type="match status" value="1"/>
</dbReference>
<dbReference type="InterPro" id="IPR011009">
    <property type="entry name" value="Kinase-like_dom_sf"/>
</dbReference>
<dbReference type="CDD" id="cd21037">
    <property type="entry name" value="MLKL_NTD"/>
    <property type="match status" value="1"/>
</dbReference>
<dbReference type="Gene3D" id="1.20.930.20">
    <property type="entry name" value="Adaptor protein Cbl, N-terminal domain"/>
    <property type="match status" value="1"/>
</dbReference>
<protein>
    <submittedName>
        <fullName evidence="2">Unnamed protein product</fullName>
    </submittedName>
</protein>
<dbReference type="InterPro" id="IPR001245">
    <property type="entry name" value="Ser-Thr/Tyr_kinase_cat_dom"/>
</dbReference>
<dbReference type="GO" id="GO:0007166">
    <property type="term" value="P:cell surface receptor signaling pathway"/>
    <property type="evidence" value="ECO:0007669"/>
    <property type="project" value="InterPro"/>
</dbReference>
<feature type="domain" description="Protein kinase" evidence="1">
    <location>
        <begin position="334"/>
        <end position="581"/>
    </location>
</feature>
<dbReference type="InterPro" id="IPR000719">
    <property type="entry name" value="Prot_kinase_dom"/>
</dbReference>
<dbReference type="Gene3D" id="1.10.510.10">
    <property type="entry name" value="Transferase(Phosphotransferase) domain 1"/>
    <property type="match status" value="1"/>
</dbReference>
<comment type="caution">
    <text evidence="2">The sequence shown here is derived from an EMBL/GenBank/DDBJ whole genome shotgun (WGS) entry which is preliminary data.</text>
</comment>
<evidence type="ECO:0000313" key="2">
    <source>
        <dbReference type="EMBL" id="GMF36646.1"/>
    </source>
</evidence>
<evidence type="ECO:0000313" key="3">
    <source>
        <dbReference type="Proteomes" id="UP001165083"/>
    </source>
</evidence>
<sequence>MQHPHTAATSLSNTACRQRDSLTGFILKATLFSKRSSPPAGCPCANILQAPGEIRVSDGPDWPRGPKPANLHHIPPGFCRTRKFILHFSLRPKMVMTSVVCEATIFAVDQGLAGGALIGSGVLLTSLVKLVEEMHGSKEMCQDLIVEVQSLVPQLETMLKNDNITTSKDVLTRYETLLREVQVFLQNHRDSKLWERVTKHWKMKKFVQQFYVDLAKIKNLLVLKQHEEAANWHGGIREMFDRYQRIDKQAQTALSNDLHELMTQIEKHKFIDGIGQDKYVAVADLKKEWKDHHDMYTTPQLKQIKCILQKAIKLVPGSDSHLERWYLSCSDFRFDERSPFATGTFRSLYYGTLVSGAEVTIKIVQVDMGDNETRSKFAKEAQKWYNLRDPHVLPLYGANHINSPMVFVCGRAENGNFNEYLLTHRQKFWQVFLDAARGLAYLHKHHIVHGNLKCSNLLVTKNGVGVLSDFVFAFVRANSALSLKEQAPDYFWKAPECFSENPRFESDVYSLGMCIFEAMSGVKPFADVEEEDAINKIKKGELPHRGGNITDEAWNLITEMCTRRFQDRISLEYCIARLQLLAEREQEMSSQRPCECTTHCCLECGGRRHFTTEDTPSKPVSETAPVLAAVLIALKGLSKKIEDSIQTDGHTYSASG</sequence>
<dbReference type="PROSITE" id="PS50011">
    <property type="entry name" value="PROTEIN_KINASE_DOM"/>
    <property type="match status" value="1"/>
</dbReference>
<dbReference type="Proteomes" id="UP001165083">
    <property type="component" value="Unassembled WGS sequence"/>
</dbReference>
<dbReference type="PANTHER" id="PTHR44329">
    <property type="entry name" value="SERINE/THREONINE-PROTEIN KINASE TNNI3K-RELATED"/>
    <property type="match status" value="1"/>
</dbReference>
<dbReference type="PANTHER" id="PTHR44329:SF214">
    <property type="entry name" value="PROTEIN KINASE DOMAIN-CONTAINING PROTEIN"/>
    <property type="match status" value="1"/>
</dbReference>
<dbReference type="GO" id="GO:0005524">
    <property type="term" value="F:ATP binding"/>
    <property type="evidence" value="ECO:0007669"/>
    <property type="project" value="InterPro"/>
</dbReference>
<dbReference type="OrthoDB" id="125603at2759"/>
<dbReference type="InterPro" id="IPR059179">
    <property type="entry name" value="MLKL-like_MCAfunc"/>
</dbReference>
<proteinExistence type="predicted"/>
<name>A0A9W7CNJ1_9STRA</name>
<accession>A0A9W7CNJ1</accession>
<dbReference type="InterPro" id="IPR051681">
    <property type="entry name" value="Ser/Thr_Kinases-Pseudokinases"/>
</dbReference>
<dbReference type="InterPro" id="IPR036537">
    <property type="entry name" value="Adaptor_Cbl_N_dom_sf"/>
</dbReference>
<organism evidence="2 3">
    <name type="scientific">Phytophthora lilii</name>
    <dbReference type="NCBI Taxonomy" id="2077276"/>
    <lineage>
        <taxon>Eukaryota</taxon>
        <taxon>Sar</taxon>
        <taxon>Stramenopiles</taxon>
        <taxon>Oomycota</taxon>
        <taxon>Peronosporomycetes</taxon>
        <taxon>Peronosporales</taxon>
        <taxon>Peronosporaceae</taxon>
        <taxon>Phytophthora</taxon>
    </lineage>
</organism>
<dbReference type="AlphaFoldDB" id="A0A9W7CNJ1"/>
<keyword evidence="3" id="KW-1185">Reference proteome</keyword>
<gene>
    <name evidence="2" type="ORF">Plil01_001549600</name>
</gene>
<dbReference type="GO" id="GO:0004674">
    <property type="term" value="F:protein serine/threonine kinase activity"/>
    <property type="evidence" value="ECO:0007669"/>
    <property type="project" value="TreeGrafter"/>
</dbReference>
<reference evidence="2" key="1">
    <citation type="submission" date="2023-04" db="EMBL/GenBank/DDBJ databases">
        <title>Phytophthora lilii NBRC 32176.</title>
        <authorList>
            <person name="Ichikawa N."/>
            <person name="Sato H."/>
            <person name="Tonouchi N."/>
        </authorList>
    </citation>
    <scope>NUCLEOTIDE SEQUENCE</scope>
    <source>
        <strain evidence="2">NBRC 32176</strain>
    </source>
</reference>
<dbReference type="EMBL" id="BSXW01001421">
    <property type="protein sequence ID" value="GMF36646.1"/>
    <property type="molecule type" value="Genomic_DNA"/>
</dbReference>
<evidence type="ECO:0000259" key="1">
    <source>
        <dbReference type="PROSITE" id="PS50011"/>
    </source>
</evidence>